<dbReference type="InterPro" id="IPR036794">
    <property type="entry name" value="ATP_F1_dsu/esu_C_sf"/>
</dbReference>
<dbReference type="Pfam" id="PF02823">
    <property type="entry name" value="ATP-synt_DE_N"/>
    <property type="match status" value="1"/>
</dbReference>
<dbReference type="GO" id="GO:0005886">
    <property type="term" value="C:plasma membrane"/>
    <property type="evidence" value="ECO:0007669"/>
    <property type="project" value="UniProtKB-SubCell"/>
</dbReference>
<dbReference type="FunFam" id="2.60.15.10:FF:000001">
    <property type="entry name" value="ATP synthase epsilon chain"/>
    <property type="match status" value="1"/>
</dbReference>
<keyword evidence="19" id="KW-1185">Reference proteome</keyword>
<organism evidence="18 19">
    <name type="scientific">Tepidibacillus decaturensis</name>
    <dbReference type="NCBI Taxonomy" id="1413211"/>
    <lineage>
        <taxon>Bacteria</taxon>
        <taxon>Bacillati</taxon>
        <taxon>Bacillota</taxon>
        <taxon>Bacilli</taxon>
        <taxon>Bacillales</taxon>
        <taxon>Bacillaceae</taxon>
        <taxon>Tepidibacillus</taxon>
    </lineage>
</organism>
<dbReference type="PANTHER" id="PTHR13822">
    <property type="entry name" value="ATP SYNTHASE DELTA/EPSILON CHAIN"/>
    <property type="match status" value="1"/>
</dbReference>
<dbReference type="GO" id="GO:0045259">
    <property type="term" value="C:proton-transporting ATP synthase complex"/>
    <property type="evidence" value="ECO:0007669"/>
    <property type="project" value="UniProtKB-KW"/>
</dbReference>
<keyword evidence="7 14" id="KW-0375">Hydrogen ion transport</keyword>
<gene>
    <name evidence="14" type="primary">atpC</name>
    <name evidence="18" type="ORF">U473_11920</name>
</gene>
<dbReference type="Pfam" id="PF00401">
    <property type="entry name" value="ATP-synt_DE"/>
    <property type="match status" value="1"/>
</dbReference>
<evidence type="ECO:0000256" key="1">
    <source>
        <dbReference type="ARBA" id="ARBA00003543"/>
    </source>
</evidence>
<keyword evidence="6 14" id="KW-1003">Cell membrane</keyword>
<accession>A0A135L6Q2</accession>
<keyword evidence="9 14" id="KW-0472">Membrane</keyword>
<dbReference type="InterPro" id="IPR036771">
    <property type="entry name" value="ATPsynth_dsu/esu_N"/>
</dbReference>
<evidence type="ECO:0000256" key="3">
    <source>
        <dbReference type="ARBA" id="ARBA00005712"/>
    </source>
</evidence>
<comment type="subcellular location">
    <subcellularLocation>
        <location evidence="2 14">Cell membrane</location>
        <topology evidence="2 14">Peripheral membrane protein</topology>
    </subcellularLocation>
</comment>
<reference evidence="18 19" key="1">
    <citation type="submission" date="2016-02" db="EMBL/GenBank/DDBJ databases">
        <title>Draft Genome for Tepidibacillus decaturensis nov. sp. Strain Z9, an Anaerobic, Moderately Thermophilic and Heterotrophic Bacterium from Deep Subsurface of the Illinois Basin, USA.</title>
        <authorList>
            <person name="Dong Y."/>
            <person name="Chang J.Y."/>
            <person name="Sanford R."/>
            <person name="Fouke B.W."/>
        </authorList>
    </citation>
    <scope>NUCLEOTIDE SEQUENCE [LARGE SCALE GENOMIC DNA]</scope>
    <source>
        <strain evidence="18 19">Z9</strain>
    </source>
</reference>
<evidence type="ECO:0000256" key="7">
    <source>
        <dbReference type="ARBA" id="ARBA00022781"/>
    </source>
</evidence>
<dbReference type="Gene3D" id="2.60.15.10">
    <property type="entry name" value="F0F1 ATP synthase delta/epsilon subunit, N-terminal"/>
    <property type="match status" value="1"/>
</dbReference>
<dbReference type="GO" id="GO:0046933">
    <property type="term" value="F:proton-transporting ATP synthase activity, rotational mechanism"/>
    <property type="evidence" value="ECO:0007669"/>
    <property type="project" value="UniProtKB-UniRule"/>
</dbReference>
<dbReference type="FunFam" id="1.20.5.440:FF:000001">
    <property type="entry name" value="ATP synthase epsilon chain"/>
    <property type="match status" value="1"/>
</dbReference>
<dbReference type="AlphaFoldDB" id="A0A135L6Q2"/>
<dbReference type="HAMAP" id="MF_00530">
    <property type="entry name" value="ATP_synth_epsil_bac"/>
    <property type="match status" value="1"/>
</dbReference>
<evidence type="ECO:0000256" key="15">
    <source>
        <dbReference type="RuleBase" id="RU003656"/>
    </source>
</evidence>
<name>A0A135L6Q2_9BACI</name>
<dbReference type="PANTHER" id="PTHR13822:SF10">
    <property type="entry name" value="ATP SYNTHASE EPSILON CHAIN, CHLOROPLASTIC"/>
    <property type="match status" value="1"/>
</dbReference>
<dbReference type="InterPro" id="IPR020547">
    <property type="entry name" value="ATP_synth_F1_esu_C"/>
</dbReference>
<evidence type="ECO:0000256" key="8">
    <source>
        <dbReference type="ARBA" id="ARBA00023065"/>
    </source>
</evidence>
<dbReference type="GO" id="GO:0005524">
    <property type="term" value="F:ATP binding"/>
    <property type="evidence" value="ECO:0007669"/>
    <property type="project" value="UniProtKB-UniRule"/>
</dbReference>
<comment type="caution">
    <text evidence="18">The sequence shown here is derived from an EMBL/GenBank/DDBJ whole genome shotgun (WGS) entry which is preliminary data.</text>
</comment>
<dbReference type="CDD" id="cd12152">
    <property type="entry name" value="F1-ATPase_delta"/>
    <property type="match status" value="1"/>
</dbReference>
<comment type="subunit">
    <text evidence="14 15">F-type ATPases have 2 components, CF(1) - the catalytic core - and CF(0) - the membrane proton channel. CF(1) has five subunits: alpha(3), beta(3), gamma(1), delta(1), epsilon(1). CF(0) has three main subunits: a, b and c.</text>
</comment>
<evidence type="ECO:0000259" key="16">
    <source>
        <dbReference type="Pfam" id="PF00401"/>
    </source>
</evidence>
<dbReference type="STRING" id="1413211.U473_11920"/>
<dbReference type="Proteomes" id="UP000070352">
    <property type="component" value="Unassembled WGS sequence"/>
</dbReference>
<dbReference type="OrthoDB" id="9804110at2"/>
<feature type="domain" description="ATP synthase F1 complex delta/epsilon subunit N-terminal" evidence="17">
    <location>
        <begin position="5"/>
        <end position="82"/>
    </location>
</feature>
<sequence>MSTIRLEIVTPERKVYSDDVNMVIVRGEMGELGILPKHAPFVTPLVISPVRIKKDGKEQLIAISGGFLEVNENKVIILAETAELPEEIDVNRAIAAKERAESRLATTGKEDWDFKRAQAALQRALNRIRVSERK</sequence>
<feature type="domain" description="ATP synthase epsilon subunit C-terminal" evidence="16">
    <location>
        <begin position="86"/>
        <end position="132"/>
    </location>
</feature>
<dbReference type="NCBIfam" id="TIGR01216">
    <property type="entry name" value="ATP_synt_epsi"/>
    <property type="match status" value="1"/>
</dbReference>
<evidence type="ECO:0000313" key="19">
    <source>
        <dbReference type="Proteomes" id="UP000070352"/>
    </source>
</evidence>
<evidence type="ECO:0000256" key="5">
    <source>
        <dbReference type="ARBA" id="ARBA00022448"/>
    </source>
</evidence>
<evidence type="ECO:0000256" key="13">
    <source>
        <dbReference type="ARBA" id="ARBA00031795"/>
    </source>
</evidence>
<evidence type="ECO:0000256" key="9">
    <source>
        <dbReference type="ARBA" id="ARBA00023136"/>
    </source>
</evidence>
<dbReference type="InterPro" id="IPR001469">
    <property type="entry name" value="ATP_synth_F1_dsu/esu"/>
</dbReference>
<dbReference type="NCBIfam" id="NF001846">
    <property type="entry name" value="PRK00571.1-3"/>
    <property type="match status" value="1"/>
</dbReference>
<dbReference type="RefSeq" id="WP_068726622.1">
    <property type="nucleotide sequence ID" value="NZ_LSKU01000001.1"/>
</dbReference>
<keyword evidence="10 14" id="KW-0139">CF(1)</keyword>
<evidence type="ECO:0000313" key="18">
    <source>
        <dbReference type="EMBL" id="KXG44650.1"/>
    </source>
</evidence>
<comment type="function">
    <text evidence="1 14">Produces ATP from ADP in the presence of a proton gradient across the membrane.</text>
</comment>
<protein>
    <recommendedName>
        <fullName evidence="4 14">ATP synthase epsilon chain</fullName>
    </recommendedName>
    <alternativeName>
        <fullName evidence="13 14">ATP synthase F1 sector epsilon subunit</fullName>
    </alternativeName>
    <alternativeName>
        <fullName evidence="12 14">F-ATPase epsilon subunit</fullName>
    </alternativeName>
</protein>
<dbReference type="EMBL" id="LSKU01000001">
    <property type="protein sequence ID" value="KXG44650.1"/>
    <property type="molecule type" value="Genomic_DNA"/>
</dbReference>
<dbReference type="Gene3D" id="1.20.5.440">
    <property type="entry name" value="ATP synthase delta/epsilon subunit, C-terminal domain"/>
    <property type="match status" value="1"/>
</dbReference>
<dbReference type="NCBIfam" id="NF009980">
    <property type="entry name" value="PRK13446.1"/>
    <property type="match status" value="1"/>
</dbReference>
<comment type="similarity">
    <text evidence="3 14 15">Belongs to the ATPase epsilon chain family.</text>
</comment>
<keyword evidence="8 14" id="KW-0406">Ion transport</keyword>
<evidence type="ECO:0000256" key="10">
    <source>
        <dbReference type="ARBA" id="ARBA00023196"/>
    </source>
</evidence>
<evidence type="ECO:0000256" key="12">
    <source>
        <dbReference type="ARBA" id="ARBA00030215"/>
    </source>
</evidence>
<evidence type="ECO:0000256" key="14">
    <source>
        <dbReference type="HAMAP-Rule" id="MF_00530"/>
    </source>
</evidence>
<evidence type="ECO:0000256" key="11">
    <source>
        <dbReference type="ARBA" id="ARBA00023310"/>
    </source>
</evidence>
<keyword evidence="11 14" id="KW-0066">ATP synthesis</keyword>
<dbReference type="InterPro" id="IPR020546">
    <property type="entry name" value="ATP_synth_F1_dsu/esu_N"/>
</dbReference>
<evidence type="ECO:0000256" key="2">
    <source>
        <dbReference type="ARBA" id="ARBA00004202"/>
    </source>
</evidence>
<dbReference type="SUPFAM" id="SSF51344">
    <property type="entry name" value="Epsilon subunit of F1F0-ATP synthase N-terminal domain"/>
    <property type="match status" value="1"/>
</dbReference>
<evidence type="ECO:0000259" key="17">
    <source>
        <dbReference type="Pfam" id="PF02823"/>
    </source>
</evidence>
<dbReference type="SUPFAM" id="SSF46604">
    <property type="entry name" value="Epsilon subunit of F1F0-ATP synthase C-terminal domain"/>
    <property type="match status" value="1"/>
</dbReference>
<evidence type="ECO:0000256" key="4">
    <source>
        <dbReference type="ARBA" id="ARBA00014480"/>
    </source>
</evidence>
<evidence type="ECO:0000256" key="6">
    <source>
        <dbReference type="ARBA" id="ARBA00022475"/>
    </source>
</evidence>
<keyword evidence="5 14" id="KW-0813">Transport</keyword>
<proteinExistence type="inferred from homology"/>